<evidence type="ECO:0000313" key="2">
    <source>
        <dbReference type="EMBL" id="KAK1753392.1"/>
    </source>
</evidence>
<evidence type="ECO:0000313" key="3">
    <source>
        <dbReference type="Proteomes" id="UP001239445"/>
    </source>
</evidence>
<feature type="compositionally biased region" description="Basic and acidic residues" evidence="1">
    <location>
        <begin position="54"/>
        <end position="67"/>
    </location>
</feature>
<dbReference type="AlphaFoldDB" id="A0AAJ0B8F1"/>
<gene>
    <name evidence="2" type="ORF">QBC47DRAFT_386291</name>
</gene>
<name>A0AAJ0B8F1_9PEZI</name>
<feature type="compositionally biased region" description="Acidic residues" evidence="1">
    <location>
        <begin position="654"/>
        <end position="664"/>
    </location>
</feature>
<feature type="region of interest" description="Disordered" evidence="1">
    <location>
        <begin position="579"/>
        <end position="664"/>
    </location>
</feature>
<sequence length="664" mass="75927">MLELNTAGFIPGIPDWWNEEDSDDNSILDGLRNEMAERERENLGSDNSNGSENGHFDDTPETSTEHRRDRLASAHILDLPNEILVHIMQDIFDSFGPDDAESPVKTIKRCRLTCRRLANVGASFLVSGVRVHLNSTSLARLEAIADHPIISTSVRNVRFELATFKASTSNHITDFADDCMALVRWELHRESRFGGDRKDRFKRLEAGKNRWHDLFLPILESWDRLATAFMVHVPRGSHKVPDHEQDDKPHWDFLRHQHREYQRLHRKQRRLFEKHNFYPRVAAAIAKMPFANSIQFHDLDILNGPRKKFPFSKVKNLESAYTVLASERFFLQPEPMVYGVLGDFDEGLMEFLENIFWFLAEAGRFPTSVGISLPGTNFDQGNRPFASNKLILGDIGKGSWKALQKLESFSFFSGQTLGTEWSHQRSYYEVFLAPFFHSPCLRSLVMHHHMMDSDIFAPQEPDEDMTRILTYRPKPCLKEISLRGVRFTQRALESLVKGVKGPMERVEFAHMNLKAGTWAGVLEILRGLDCRYKKIEFPRGAEVDSMDVGVHVDVFSRSFGGFESKADAFINGYDMDNPMGGLNIPTQQNSSDSEDEGDDPPIFPDFEPSLREEGEGESGEEMAEEEEEEEEEEEDTETDEELGDVIYYDSLGDSAEDTDQEEGR</sequence>
<dbReference type="CDD" id="cd09917">
    <property type="entry name" value="F-box_SF"/>
    <property type="match status" value="1"/>
</dbReference>
<accession>A0AAJ0B8F1</accession>
<dbReference type="EMBL" id="MU839837">
    <property type="protein sequence ID" value="KAK1753392.1"/>
    <property type="molecule type" value="Genomic_DNA"/>
</dbReference>
<evidence type="ECO:0008006" key="4">
    <source>
        <dbReference type="Google" id="ProtNLM"/>
    </source>
</evidence>
<reference evidence="2" key="1">
    <citation type="submission" date="2023-06" db="EMBL/GenBank/DDBJ databases">
        <title>Genome-scale phylogeny and comparative genomics of the fungal order Sordariales.</title>
        <authorList>
            <consortium name="Lawrence Berkeley National Laboratory"/>
            <person name="Hensen N."/>
            <person name="Bonometti L."/>
            <person name="Westerberg I."/>
            <person name="Brannstrom I.O."/>
            <person name="Guillou S."/>
            <person name="Cros-Aarteil S."/>
            <person name="Calhoun S."/>
            <person name="Haridas S."/>
            <person name="Kuo A."/>
            <person name="Mondo S."/>
            <person name="Pangilinan J."/>
            <person name="Riley R."/>
            <person name="Labutti K."/>
            <person name="Andreopoulos B."/>
            <person name="Lipzen A."/>
            <person name="Chen C."/>
            <person name="Yanf M."/>
            <person name="Daum C."/>
            <person name="Ng V."/>
            <person name="Clum A."/>
            <person name="Steindorff A."/>
            <person name="Ohm R."/>
            <person name="Martin F."/>
            <person name="Silar P."/>
            <person name="Natvig D."/>
            <person name="Lalanne C."/>
            <person name="Gautier V."/>
            <person name="Ament-Velasquez S.L."/>
            <person name="Kruys A."/>
            <person name="Hutchinson M.I."/>
            <person name="Powell A.J."/>
            <person name="Barry K."/>
            <person name="Miller A.N."/>
            <person name="Grigoriev I.V."/>
            <person name="Debuchy R."/>
            <person name="Gladieux P."/>
            <person name="Thoren M.H."/>
            <person name="Johannesson H."/>
        </authorList>
    </citation>
    <scope>NUCLEOTIDE SEQUENCE</scope>
    <source>
        <strain evidence="2">PSN4</strain>
    </source>
</reference>
<comment type="caution">
    <text evidence="2">The sequence shown here is derived from an EMBL/GenBank/DDBJ whole genome shotgun (WGS) entry which is preliminary data.</text>
</comment>
<evidence type="ECO:0000256" key="1">
    <source>
        <dbReference type="SAM" id="MobiDB-lite"/>
    </source>
</evidence>
<dbReference type="Proteomes" id="UP001239445">
    <property type="component" value="Unassembled WGS sequence"/>
</dbReference>
<feature type="region of interest" description="Disordered" evidence="1">
    <location>
        <begin position="37"/>
        <end position="67"/>
    </location>
</feature>
<keyword evidence="3" id="KW-1185">Reference proteome</keyword>
<protein>
    <recommendedName>
        <fullName evidence="4">F-box domain-containing protein</fullName>
    </recommendedName>
</protein>
<feature type="compositionally biased region" description="Acidic residues" evidence="1">
    <location>
        <begin position="614"/>
        <end position="643"/>
    </location>
</feature>
<proteinExistence type="predicted"/>
<organism evidence="2 3">
    <name type="scientific">Echria macrotheca</name>
    <dbReference type="NCBI Taxonomy" id="438768"/>
    <lineage>
        <taxon>Eukaryota</taxon>
        <taxon>Fungi</taxon>
        <taxon>Dikarya</taxon>
        <taxon>Ascomycota</taxon>
        <taxon>Pezizomycotina</taxon>
        <taxon>Sordariomycetes</taxon>
        <taxon>Sordariomycetidae</taxon>
        <taxon>Sordariales</taxon>
        <taxon>Schizotheciaceae</taxon>
        <taxon>Echria</taxon>
    </lineage>
</organism>